<comment type="caution">
    <text evidence="1">The sequence shown here is derived from an EMBL/GenBank/DDBJ whole genome shotgun (WGS) entry which is preliminary data.</text>
</comment>
<dbReference type="RefSeq" id="WP_014220027.1">
    <property type="nucleotide sequence ID" value="NZ_LWBO01000010.1"/>
</dbReference>
<dbReference type="Pfam" id="PF12771">
    <property type="entry name" value="SusD-like_2"/>
    <property type="match status" value="1"/>
</dbReference>
<dbReference type="EMBL" id="LWBO01000010">
    <property type="protein sequence ID" value="OQP49578.1"/>
    <property type="molecule type" value="Genomic_DNA"/>
</dbReference>
<dbReference type="Gene3D" id="1.25.40.390">
    <property type="match status" value="1"/>
</dbReference>
<dbReference type="InterPro" id="IPR011990">
    <property type="entry name" value="TPR-like_helical_dom_sf"/>
</dbReference>
<protein>
    <recommendedName>
        <fullName evidence="3">Lipoprotein</fullName>
    </recommendedName>
</protein>
<accession>A0ABX3NZA6</accession>
<evidence type="ECO:0000313" key="1">
    <source>
        <dbReference type="EMBL" id="OQP49578.1"/>
    </source>
</evidence>
<proteinExistence type="predicted"/>
<evidence type="ECO:0008006" key="3">
    <source>
        <dbReference type="Google" id="ProtNLM"/>
    </source>
</evidence>
<organism evidence="1 2">
    <name type="scientific">Niastella koreensis</name>
    <dbReference type="NCBI Taxonomy" id="354356"/>
    <lineage>
        <taxon>Bacteria</taxon>
        <taxon>Pseudomonadati</taxon>
        <taxon>Bacteroidota</taxon>
        <taxon>Chitinophagia</taxon>
        <taxon>Chitinophagales</taxon>
        <taxon>Chitinophagaceae</taxon>
        <taxon>Niastella</taxon>
    </lineage>
</organism>
<name>A0ABX3NZA6_9BACT</name>
<sequence>MKQILTIIFIGSIILGATSCKKYFDINTNPNDATSASPENILPQALTATAGNINAFNTYGAQLGGYMANAGGYGGFGVAITYNFTTTNWTNLWSGVYDNLEDYQAIMDKATVDPAYTYYGAVARIMKALDYQMLVDAYNDVPYSAALHGGSKLTPTYDDAKAIYKDLASQLDTAISVINSAGSIIGIKALGAYDVLFKGDVSLWKQLANTIKLRLVLHSSGKVTFANTTFSSDGFLTSDALINPGFLRDNGRQNPKWTTWAFSNTGAAGNKAWMPSTFIMSFYDGTKLLDTFRGKATYYQFPKTPTNRLGVENNSIVSSPEGSFWYPATFRDGTTGNDTTGTLKGPGAPMPLITAAESYFMQAEAVIRGILPSGNAATLFNNGITASFNYIYTKPDGKVVGSPANDAAAYITTNASYLTDLSLATDNKQKIEAIITQKYIALNMVNSDEAWNEYRRTHYPTLVNTPGASDDETFASTVSESTRADHLPTRILYPSSEGAYNSSNVPKNVGVFTSLIFWAL</sequence>
<dbReference type="SUPFAM" id="SSF48452">
    <property type="entry name" value="TPR-like"/>
    <property type="match status" value="1"/>
</dbReference>
<dbReference type="InterPro" id="IPR041662">
    <property type="entry name" value="SusD-like_2"/>
</dbReference>
<dbReference type="Proteomes" id="UP000192277">
    <property type="component" value="Unassembled WGS sequence"/>
</dbReference>
<evidence type="ECO:0000313" key="2">
    <source>
        <dbReference type="Proteomes" id="UP000192277"/>
    </source>
</evidence>
<dbReference type="InterPro" id="IPR024302">
    <property type="entry name" value="SusD-like"/>
</dbReference>
<gene>
    <name evidence="1" type="ORF">A4D02_28730</name>
</gene>
<dbReference type="PROSITE" id="PS51257">
    <property type="entry name" value="PROKAR_LIPOPROTEIN"/>
    <property type="match status" value="1"/>
</dbReference>
<reference evidence="1 2" key="1">
    <citation type="submission" date="2016-04" db="EMBL/GenBank/DDBJ databases">
        <authorList>
            <person name="Chen L."/>
            <person name="Zhuang W."/>
            <person name="Wang G."/>
        </authorList>
    </citation>
    <scope>NUCLEOTIDE SEQUENCE [LARGE SCALE GENOMIC DNA]</scope>
    <source>
        <strain evidence="2">GR20</strain>
    </source>
</reference>
<dbReference type="Pfam" id="PF12741">
    <property type="entry name" value="SusD-like"/>
    <property type="match status" value="1"/>
</dbReference>
<keyword evidence="2" id="KW-1185">Reference proteome</keyword>